<organism evidence="1 2">
    <name type="scientific">Dendrolimus kikuchii</name>
    <dbReference type="NCBI Taxonomy" id="765133"/>
    <lineage>
        <taxon>Eukaryota</taxon>
        <taxon>Metazoa</taxon>
        <taxon>Ecdysozoa</taxon>
        <taxon>Arthropoda</taxon>
        <taxon>Hexapoda</taxon>
        <taxon>Insecta</taxon>
        <taxon>Pterygota</taxon>
        <taxon>Neoptera</taxon>
        <taxon>Endopterygota</taxon>
        <taxon>Lepidoptera</taxon>
        <taxon>Glossata</taxon>
        <taxon>Ditrysia</taxon>
        <taxon>Bombycoidea</taxon>
        <taxon>Lasiocampidae</taxon>
        <taxon>Dendrolimus</taxon>
    </lineage>
</organism>
<protein>
    <submittedName>
        <fullName evidence="1">Uncharacterized protein</fullName>
    </submittedName>
</protein>
<dbReference type="Proteomes" id="UP000824533">
    <property type="component" value="Linkage Group LG14"/>
</dbReference>
<name>A0ACC1CWT5_9NEOP</name>
<comment type="caution">
    <text evidence="1">The sequence shown here is derived from an EMBL/GenBank/DDBJ whole genome shotgun (WGS) entry which is preliminary data.</text>
</comment>
<accession>A0ACC1CWT5</accession>
<evidence type="ECO:0000313" key="2">
    <source>
        <dbReference type="Proteomes" id="UP000824533"/>
    </source>
</evidence>
<keyword evidence="2" id="KW-1185">Reference proteome</keyword>
<proteinExistence type="predicted"/>
<sequence>MKYFVILLVVCVAMAAAAPQIIAAFPGYAAAAVAPYPASTLVAGPTVVNGVAGRYVYPGYVGPAVF</sequence>
<dbReference type="EMBL" id="CM034400">
    <property type="protein sequence ID" value="KAJ0176189.1"/>
    <property type="molecule type" value="Genomic_DNA"/>
</dbReference>
<evidence type="ECO:0000313" key="1">
    <source>
        <dbReference type="EMBL" id="KAJ0176189.1"/>
    </source>
</evidence>
<gene>
    <name evidence="1" type="ORF">K1T71_008363</name>
</gene>
<reference evidence="1 2" key="1">
    <citation type="journal article" date="2021" name="Front. Genet.">
        <title>Chromosome-Level Genome Assembly Reveals Significant Gene Expansion in the Toll and IMD Signaling Pathways of Dendrolimus kikuchii.</title>
        <authorList>
            <person name="Zhou J."/>
            <person name="Wu P."/>
            <person name="Xiong Z."/>
            <person name="Liu N."/>
            <person name="Zhao N."/>
            <person name="Ji M."/>
            <person name="Qiu Y."/>
            <person name="Yang B."/>
        </authorList>
    </citation>
    <scope>NUCLEOTIDE SEQUENCE [LARGE SCALE GENOMIC DNA]</scope>
    <source>
        <strain evidence="1">Ann1</strain>
    </source>
</reference>